<evidence type="ECO:0000256" key="1">
    <source>
        <dbReference type="SAM" id="MobiDB-lite"/>
    </source>
</evidence>
<reference evidence="2 3" key="1">
    <citation type="journal article" date="2015" name="Genome Announc.">
        <title>Complete Genome Sequence of Methylobacterium aquaticum Strain 22A, Isolated from Racomitrium japonicum Moss.</title>
        <authorList>
            <person name="Tani A."/>
            <person name="Ogura Y."/>
            <person name="Hayashi T."/>
            <person name="Kimbara K."/>
        </authorList>
    </citation>
    <scope>NUCLEOTIDE SEQUENCE [LARGE SCALE GENOMIC DNA]</scope>
    <source>
        <strain evidence="2 3">MA-22A</strain>
        <plasmid evidence="3">Plasmid pMaq22A_1p DNA</plasmid>
    </source>
</reference>
<accession>A0A0C6FZ88</accession>
<proteinExistence type="predicted"/>
<dbReference type="KEGG" id="maqu:Maq22A_1p32015"/>
<gene>
    <name evidence="2" type="ORF">Maq22A_1p32015</name>
</gene>
<sequence>MSLGDLPTLVTRREDALTLLEAVASGVDQRAFAPFVRALTTPEVEQAVAIMRGSGNEMSPPVHLGALLAAAGLVTNDEVFQALDARRARARGSGGVSDDPDVYEGTEPPRVS</sequence>
<dbReference type="PATRIC" id="fig|270351.10.peg.5713"/>
<evidence type="ECO:0000313" key="3">
    <source>
        <dbReference type="Proteomes" id="UP000061432"/>
    </source>
</evidence>
<keyword evidence="2" id="KW-0614">Plasmid</keyword>
<dbReference type="Proteomes" id="UP000061432">
    <property type="component" value="Plasmid pMaq22A_1p"/>
</dbReference>
<dbReference type="RefSeq" id="WP_197682216.1">
    <property type="nucleotide sequence ID" value="NZ_AP014705.1"/>
</dbReference>
<name>A0A0C6FZ88_9HYPH</name>
<dbReference type="EMBL" id="AP014705">
    <property type="protein sequence ID" value="BAQ48725.1"/>
    <property type="molecule type" value="Genomic_DNA"/>
</dbReference>
<organism evidence="2 3">
    <name type="scientific">Methylobacterium aquaticum</name>
    <dbReference type="NCBI Taxonomy" id="270351"/>
    <lineage>
        <taxon>Bacteria</taxon>
        <taxon>Pseudomonadati</taxon>
        <taxon>Pseudomonadota</taxon>
        <taxon>Alphaproteobacteria</taxon>
        <taxon>Hyphomicrobiales</taxon>
        <taxon>Methylobacteriaceae</taxon>
        <taxon>Methylobacterium</taxon>
    </lineage>
</organism>
<dbReference type="AlphaFoldDB" id="A0A0C6FZ88"/>
<evidence type="ECO:0000313" key="2">
    <source>
        <dbReference type="EMBL" id="BAQ48725.1"/>
    </source>
</evidence>
<protein>
    <submittedName>
        <fullName evidence="2">Uncharacterized protein</fullName>
    </submittedName>
</protein>
<geneLocation type="plasmid" evidence="3">
    <name>pMaq22A_1p DNA</name>
</geneLocation>
<feature type="region of interest" description="Disordered" evidence="1">
    <location>
        <begin position="89"/>
        <end position="112"/>
    </location>
</feature>
<reference evidence="3" key="2">
    <citation type="submission" date="2015-01" db="EMBL/GenBank/DDBJ databases">
        <title>Complete genome sequence of Methylobacterium aquaticum strain 22A.</title>
        <authorList>
            <person name="Tani A."/>
            <person name="Ogura Y."/>
            <person name="Hayashi T."/>
        </authorList>
    </citation>
    <scope>NUCLEOTIDE SEQUENCE [LARGE SCALE GENOMIC DNA]</scope>
    <source>
        <strain evidence="3">MA-22A</strain>
        <plasmid evidence="3">Plasmid pMaq22A_1p DNA</plasmid>
    </source>
</reference>